<dbReference type="InterPro" id="IPR045060">
    <property type="entry name" value="Phe-tRNA-ligase_IIc_bsu"/>
</dbReference>
<evidence type="ECO:0000256" key="1">
    <source>
        <dbReference type="ARBA" id="ARBA00004496"/>
    </source>
</evidence>
<protein>
    <recommendedName>
        <fullName evidence="15">Phenylalanine--tRNA ligase beta subunit</fullName>
        <ecNumber evidence="15">6.1.1.20</ecNumber>
    </recommendedName>
    <alternativeName>
        <fullName evidence="15">Phenylalanyl-tRNA synthetase beta subunit</fullName>
        <shortName evidence="15">PheRS</shortName>
    </alternativeName>
</protein>
<dbReference type="SMART" id="SM00874">
    <property type="entry name" value="B5"/>
    <property type="match status" value="1"/>
</dbReference>
<dbReference type="PROSITE" id="PS51483">
    <property type="entry name" value="B5"/>
    <property type="match status" value="1"/>
</dbReference>
<dbReference type="InterPro" id="IPR005121">
    <property type="entry name" value="Fdx_antiC-bd"/>
</dbReference>
<keyword evidence="12 15" id="KW-0648">Protein biosynthesis</keyword>
<dbReference type="Pfam" id="PF01588">
    <property type="entry name" value="tRNA_bind"/>
    <property type="match status" value="1"/>
</dbReference>
<dbReference type="InterPro" id="IPR002547">
    <property type="entry name" value="tRNA-bd_dom"/>
</dbReference>
<evidence type="ECO:0000256" key="5">
    <source>
        <dbReference type="ARBA" id="ARBA00022555"/>
    </source>
</evidence>
<dbReference type="Pfam" id="PF03483">
    <property type="entry name" value="B3_4"/>
    <property type="match status" value="1"/>
</dbReference>
<evidence type="ECO:0000256" key="14">
    <source>
        <dbReference type="ARBA" id="ARBA00049255"/>
    </source>
</evidence>
<feature type="domain" description="B5" evidence="19">
    <location>
        <begin position="402"/>
        <end position="477"/>
    </location>
</feature>
<dbReference type="InterPro" id="IPR045864">
    <property type="entry name" value="aa-tRNA-synth_II/BPL/LPL"/>
</dbReference>
<evidence type="ECO:0000256" key="9">
    <source>
        <dbReference type="ARBA" id="ARBA00022840"/>
    </source>
</evidence>
<evidence type="ECO:0000259" key="19">
    <source>
        <dbReference type="PROSITE" id="PS51483"/>
    </source>
</evidence>
<gene>
    <name evidence="15 20" type="primary">pheT</name>
    <name evidence="20" type="ORF">GCM10007854_29650</name>
</gene>
<feature type="domain" description="TRNA-binding" evidence="17">
    <location>
        <begin position="39"/>
        <end position="149"/>
    </location>
</feature>
<dbReference type="Gene3D" id="3.50.40.10">
    <property type="entry name" value="Phenylalanyl-trna Synthetase, Chain B, domain 3"/>
    <property type="match status" value="1"/>
</dbReference>
<evidence type="ECO:0000256" key="15">
    <source>
        <dbReference type="HAMAP-Rule" id="MF_00283"/>
    </source>
</evidence>
<keyword evidence="4 15" id="KW-0963">Cytoplasm</keyword>
<comment type="cofactor">
    <cofactor evidence="15">
        <name>Mg(2+)</name>
        <dbReference type="ChEBI" id="CHEBI:18420"/>
    </cofactor>
    <text evidence="15">Binds 2 magnesium ions per tetramer.</text>
</comment>
<evidence type="ECO:0000256" key="10">
    <source>
        <dbReference type="ARBA" id="ARBA00022842"/>
    </source>
</evidence>
<dbReference type="EMBL" id="BSNJ01000008">
    <property type="protein sequence ID" value="GLQ22010.1"/>
    <property type="molecule type" value="Genomic_DNA"/>
</dbReference>
<comment type="catalytic activity">
    <reaction evidence="14 15">
        <text>tRNA(Phe) + L-phenylalanine + ATP = L-phenylalanyl-tRNA(Phe) + AMP + diphosphate + H(+)</text>
        <dbReference type="Rhea" id="RHEA:19413"/>
        <dbReference type="Rhea" id="RHEA-COMP:9668"/>
        <dbReference type="Rhea" id="RHEA-COMP:9699"/>
        <dbReference type="ChEBI" id="CHEBI:15378"/>
        <dbReference type="ChEBI" id="CHEBI:30616"/>
        <dbReference type="ChEBI" id="CHEBI:33019"/>
        <dbReference type="ChEBI" id="CHEBI:58095"/>
        <dbReference type="ChEBI" id="CHEBI:78442"/>
        <dbReference type="ChEBI" id="CHEBI:78531"/>
        <dbReference type="ChEBI" id="CHEBI:456215"/>
        <dbReference type="EC" id="6.1.1.20"/>
    </reaction>
</comment>
<dbReference type="Gene3D" id="3.30.70.380">
    <property type="entry name" value="Ferrodoxin-fold anticodon-binding domain"/>
    <property type="match status" value="1"/>
</dbReference>
<comment type="subunit">
    <text evidence="3 15">Tetramer of two alpha and two beta subunits.</text>
</comment>
<dbReference type="InterPro" id="IPR020825">
    <property type="entry name" value="Phe-tRNA_synthase-like_B3/B4"/>
</dbReference>
<feature type="binding site" evidence="15">
    <location>
        <position position="464"/>
    </location>
    <ligand>
        <name>Mg(2+)</name>
        <dbReference type="ChEBI" id="CHEBI:18420"/>
        <note>shared with alpha subunit</note>
    </ligand>
</feature>
<dbReference type="Gene3D" id="3.30.56.10">
    <property type="match status" value="2"/>
</dbReference>
<dbReference type="Pfam" id="PF03484">
    <property type="entry name" value="B5"/>
    <property type="match status" value="1"/>
</dbReference>
<dbReference type="SUPFAM" id="SSF54991">
    <property type="entry name" value="Anticodon-binding domain of PheRS"/>
    <property type="match status" value="1"/>
</dbReference>
<dbReference type="SUPFAM" id="SSF56037">
    <property type="entry name" value="PheT/TilS domain"/>
    <property type="match status" value="1"/>
</dbReference>
<organism evidence="20 21">
    <name type="scientific">Algimonas porphyrae</name>
    <dbReference type="NCBI Taxonomy" id="1128113"/>
    <lineage>
        <taxon>Bacteria</taxon>
        <taxon>Pseudomonadati</taxon>
        <taxon>Pseudomonadota</taxon>
        <taxon>Alphaproteobacteria</taxon>
        <taxon>Maricaulales</taxon>
        <taxon>Robiginitomaculaceae</taxon>
        <taxon>Algimonas</taxon>
    </lineage>
</organism>
<evidence type="ECO:0000313" key="20">
    <source>
        <dbReference type="EMBL" id="GLQ22010.1"/>
    </source>
</evidence>
<reference evidence="20" key="1">
    <citation type="journal article" date="2014" name="Int. J. Syst. Evol. Microbiol.">
        <title>Complete genome of a new Firmicutes species belonging to the dominant human colonic microbiota ('Ruminococcus bicirculans') reveals two chromosomes and a selective capacity to utilize plant glucans.</title>
        <authorList>
            <consortium name="NISC Comparative Sequencing Program"/>
            <person name="Wegmann U."/>
            <person name="Louis P."/>
            <person name="Goesmann A."/>
            <person name="Henrissat B."/>
            <person name="Duncan S.H."/>
            <person name="Flint H.J."/>
        </authorList>
    </citation>
    <scope>NUCLEOTIDE SEQUENCE</scope>
    <source>
        <strain evidence="20">NBRC 108216</strain>
    </source>
</reference>
<proteinExistence type="inferred from homology"/>
<dbReference type="InterPro" id="IPR041616">
    <property type="entry name" value="PheRS_beta_core"/>
</dbReference>
<dbReference type="CDD" id="cd02796">
    <property type="entry name" value="tRNA_bind_bactPheRS"/>
    <property type="match status" value="1"/>
</dbReference>
<name>A0ABQ5V5R8_9PROT</name>
<dbReference type="SMART" id="SM00873">
    <property type="entry name" value="B3_4"/>
    <property type="match status" value="1"/>
</dbReference>
<evidence type="ECO:0000256" key="2">
    <source>
        <dbReference type="ARBA" id="ARBA00008653"/>
    </source>
</evidence>
<dbReference type="EC" id="6.1.1.20" evidence="15"/>
<evidence type="ECO:0000256" key="3">
    <source>
        <dbReference type="ARBA" id="ARBA00011209"/>
    </source>
</evidence>
<dbReference type="HAMAP" id="MF_00283">
    <property type="entry name" value="Phe_tRNA_synth_beta1"/>
    <property type="match status" value="1"/>
</dbReference>
<dbReference type="SUPFAM" id="SSF55681">
    <property type="entry name" value="Class II aaRS and biotin synthetases"/>
    <property type="match status" value="1"/>
</dbReference>
<evidence type="ECO:0000313" key="21">
    <source>
        <dbReference type="Proteomes" id="UP001161390"/>
    </source>
</evidence>
<dbReference type="PANTHER" id="PTHR10947">
    <property type="entry name" value="PHENYLALANYL-TRNA SYNTHETASE BETA CHAIN AND LEUCINE-RICH REPEAT-CONTAINING PROTEIN 47"/>
    <property type="match status" value="1"/>
</dbReference>
<dbReference type="InterPro" id="IPR005147">
    <property type="entry name" value="tRNA_synthase_B5-dom"/>
</dbReference>
<keyword evidence="6 15" id="KW-0436">Ligase</keyword>
<evidence type="ECO:0000256" key="6">
    <source>
        <dbReference type="ARBA" id="ARBA00022598"/>
    </source>
</evidence>
<comment type="caution">
    <text evidence="20">The sequence shown here is derived from an EMBL/GenBank/DDBJ whole genome shotgun (WGS) entry which is preliminary data.</text>
</comment>
<dbReference type="Pfam" id="PF17759">
    <property type="entry name" value="tRNA_synthFbeta"/>
    <property type="match status" value="1"/>
</dbReference>
<dbReference type="InterPro" id="IPR036690">
    <property type="entry name" value="Fdx_antiC-bd_sf"/>
</dbReference>
<dbReference type="SUPFAM" id="SSF46955">
    <property type="entry name" value="Putative DNA-binding domain"/>
    <property type="match status" value="1"/>
</dbReference>
<reference evidence="20" key="2">
    <citation type="submission" date="2023-01" db="EMBL/GenBank/DDBJ databases">
        <title>Draft genome sequence of Algimonas porphyrae strain NBRC 108216.</title>
        <authorList>
            <person name="Sun Q."/>
            <person name="Mori K."/>
        </authorList>
    </citation>
    <scope>NUCLEOTIDE SEQUENCE</scope>
    <source>
        <strain evidence="20">NBRC 108216</strain>
    </source>
</reference>
<dbReference type="InterPro" id="IPR033714">
    <property type="entry name" value="tRNA_bind_bactPheRS"/>
</dbReference>
<keyword evidence="5 16" id="KW-0820">tRNA-binding</keyword>
<keyword evidence="21" id="KW-1185">Reference proteome</keyword>
<feature type="binding site" evidence="15">
    <location>
        <position position="455"/>
    </location>
    <ligand>
        <name>Mg(2+)</name>
        <dbReference type="ChEBI" id="CHEBI:18420"/>
        <note>shared with alpha subunit</note>
    </ligand>
</feature>
<keyword evidence="9 15" id="KW-0067">ATP-binding</keyword>
<dbReference type="InterPro" id="IPR004532">
    <property type="entry name" value="Phe-tRNA-ligase_IIc_bsu_bact"/>
</dbReference>
<dbReference type="Proteomes" id="UP001161390">
    <property type="component" value="Unassembled WGS sequence"/>
</dbReference>
<evidence type="ECO:0000256" key="7">
    <source>
        <dbReference type="ARBA" id="ARBA00022723"/>
    </source>
</evidence>
<dbReference type="PROSITE" id="PS51447">
    <property type="entry name" value="FDX_ACB"/>
    <property type="match status" value="1"/>
</dbReference>
<evidence type="ECO:0000256" key="13">
    <source>
        <dbReference type="ARBA" id="ARBA00023146"/>
    </source>
</evidence>
<dbReference type="Gene3D" id="2.40.50.140">
    <property type="entry name" value="Nucleic acid-binding proteins"/>
    <property type="match status" value="1"/>
</dbReference>
<feature type="binding site" evidence="15">
    <location>
        <position position="461"/>
    </location>
    <ligand>
        <name>Mg(2+)</name>
        <dbReference type="ChEBI" id="CHEBI:18420"/>
        <note>shared with alpha subunit</note>
    </ligand>
</feature>
<dbReference type="InterPro" id="IPR012340">
    <property type="entry name" value="NA-bd_OB-fold"/>
</dbReference>
<feature type="binding site" evidence="15">
    <location>
        <position position="465"/>
    </location>
    <ligand>
        <name>Mg(2+)</name>
        <dbReference type="ChEBI" id="CHEBI:18420"/>
        <note>shared with alpha subunit</note>
    </ligand>
</feature>
<evidence type="ECO:0000256" key="16">
    <source>
        <dbReference type="PROSITE-ProRule" id="PRU00209"/>
    </source>
</evidence>
<dbReference type="RefSeq" id="WP_284374155.1">
    <property type="nucleotide sequence ID" value="NZ_BSNJ01000008.1"/>
</dbReference>
<keyword evidence="10 15" id="KW-0460">Magnesium</keyword>
<dbReference type="SMART" id="SM00896">
    <property type="entry name" value="FDX-ACB"/>
    <property type="match status" value="1"/>
</dbReference>
<dbReference type="NCBIfam" id="NF045760">
    <property type="entry name" value="YtpR"/>
    <property type="match status" value="1"/>
</dbReference>
<accession>A0ABQ5V5R8</accession>
<dbReference type="Pfam" id="PF03147">
    <property type="entry name" value="FDX-ACB"/>
    <property type="match status" value="1"/>
</dbReference>
<sequence length="799" mass="85129">MKFTLSWLKEHLETEATLEQIVDAMTMAGLEVEDVVDPAAALSDFTVAHILSTEKHPDADKLQVCQVATRDGEKTIVCGAPNARTGIYVAYAGLGTYIPGADFSLDKKPRKIRGVESFGMLCSANELGLGEDSDGIIELPEVAVGTPVADVVGQNDPVIDFEVTPNRPDWLGVRGIARDLAATGIGTLKPDTIGPVSPDFDNAQTVLIEAPEACPAFVGRVVRGVKNGPSPEWLQTKLKAIGLRPISALVDITNYMTVDRARPLHVYDLARVNGGSGGSIIVRMGENEQFDALDDRSYVATADDVAICDERGILGLGGIVGGESSGVSDDTTDILIECAVFDPLTIRRSAKRLGVNSDAKYRFERGIDTGFMRDGMEMATRLVLDLCGGEASTVDIAGDIPAAPDSVSFDPARVEQLLGFTPGDTEIEAILAALGFQRQGSGTPWTVSVPTWRRDVTLQADLVEEVARIAGFARLPSTPLPPLPGRREATATLTQSRTRLARRALALQGLSETVSWSFVLDDHARAFGGGEDALHLDNPISRELNVMRPSALIHLLLSGQTAADRGYPGASLFELGPVYRGTEPDDQALTLAGLRRVEPARDWAGADPITALSAKADVLAALSAMGANIANLQLSKPTGDYWHPGRSGRLQMGPKNVLADFGELHPRVLKRLGVEGRVVAFEIWPENLPAPRGKNKGKSKGALTLSDLMPVHRDFAFIVPDSLAAGELIKAAKGADRTLIGDVTLFDVYAGPGIDDGYKSLAIDVMLSPTDDTMTDAQIEAVSNKIIKAAEKLGASLRA</sequence>
<comment type="subcellular location">
    <subcellularLocation>
        <location evidence="1 15">Cytoplasm</location>
    </subcellularLocation>
</comment>
<evidence type="ECO:0000256" key="8">
    <source>
        <dbReference type="ARBA" id="ARBA00022741"/>
    </source>
</evidence>
<keyword evidence="8 15" id="KW-0547">Nucleotide-binding</keyword>
<evidence type="ECO:0000259" key="17">
    <source>
        <dbReference type="PROSITE" id="PS50886"/>
    </source>
</evidence>
<keyword evidence="7 15" id="KW-0479">Metal-binding</keyword>
<dbReference type="GO" id="GO:0016874">
    <property type="term" value="F:ligase activity"/>
    <property type="evidence" value="ECO:0007669"/>
    <property type="project" value="UniProtKB-KW"/>
</dbReference>
<evidence type="ECO:0000259" key="18">
    <source>
        <dbReference type="PROSITE" id="PS51447"/>
    </source>
</evidence>
<keyword evidence="13 15" id="KW-0030">Aminoacyl-tRNA synthetase</keyword>
<dbReference type="NCBIfam" id="TIGR00472">
    <property type="entry name" value="pheT_bact"/>
    <property type="match status" value="1"/>
</dbReference>
<dbReference type="InterPro" id="IPR005146">
    <property type="entry name" value="B3/B4_tRNA-bd"/>
</dbReference>
<keyword evidence="11 16" id="KW-0694">RNA-binding</keyword>
<comment type="similarity">
    <text evidence="2 15">Belongs to the phenylalanyl-tRNA synthetase beta subunit family. Type 1 subfamily.</text>
</comment>
<evidence type="ECO:0000256" key="4">
    <source>
        <dbReference type="ARBA" id="ARBA00022490"/>
    </source>
</evidence>
<dbReference type="PROSITE" id="PS50886">
    <property type="entry name" value="TRBD"/>
    <property type="match status" value="1"/>
</dbReference>
<dbReference type="InterPro" id="IPR009061">
    <property type="entry name" value="DNA-bd_dom_put_sf"/>
</dbReference>
<dbReference type="CDD" id="cd00769">
    <property type="entry name" value="PheRS_beta_core"/>
    <property type="match status" value="1"/>
</dbReference>
<evidence type="ECO:0000256" key="12">
    <source>
        <dbReference type="ARBA" id="ARBA00022917"/>
    </source>
</evidence>
<dbReference type="Gene3D" id="3.30.930.10">
    <property type="entry name" value="Bira Bifunctional Protein, Domain 2"/>
    <property type="match status" value="1"/>
</dbReference>
<dbReference type="SUPFAM" id="SSF50249">
    <property type="entry name" value="Nucleic acid-binding proteins"/>
    <property type="match status" value="1"/>
</dbReference>
<feature type="domain" description="FDX-ACB" evidence="18">
    <location>
        <begin position="706"/>
        <end position="798"/>
    </location>
</feature>
<evidence type="ECO:0000256" key="11">
    <source>
        <dbReference type="ARBA" id="ARBA00022884"/>
    </source>
</evidence>
<dbReference type="PANTHER" id="PTHR10947:SF0">
    <property type="entry name" value="PHENYLALANINE--TRNA LIGASE BETA SUBUNIT"/>
    <property type="match status" value="1"/>
</dbReference>